<proteinExistence type="predicted"/>
<keyword evidence="2" id="KW-0808">Transferase</keyword>
<evidence type="ECO:0000256" key="2">
    <source>
        <dbReference type="ARBA" id="ARBA00022679"/>
    </source>
</evidence>
<dbReference type="GO" id="GO:0008168">
    <property type="term" value="F:methyltransferase activity"/>
    <property type="evidence" value="ECO:0007669"/>
    <property type="project" value="UniProtKB-KW"/>
</dbReference>
<dbReference type="EMBL" id="JANTOO010000010">
    <property type="protein sequence ID" value="MCS1396170.1"/>
    <property type="molecule type" value="Genomic_DNA"/>
</dbReference>
<organism evidence="5 6">
    <name type="scientific">Lysinibacillus pinottii</name>
    <dbReference type="NCBI Taxonomy" id="2973932"/>
    <lineage>
        <taxon>Bacteria</taxon>
        <taxon>Bacillati</taxon>
        <taxon>Bacillota</taxon>
        <taxon>Bacilli</taxon>
        <taxon>Bacillales</taxon>
        <taxon>Bacillaceae</taxon>
        <taxon>Lysinibacillus</taxon>
    </lineage>
</organism>
<sequence length="185" mass="21569">MKNLSFIFQYMFNPRSVGAILPSSKYLSKKMVKEIDFEQAEYIVEFGPGTGVFTENILKKRKQTTKVVLVENNKEFYTLLKARYIKEKNFVIIDSSAEYIEDILIENDIPYADYIISGLPFASLPKNVSSNILRNSLKVLKEDGLFITFQYTKFKLTFLESYFSKIDINREIRNFPPAYIMSCKK</sequence>
<keyword evidence="6" id="KW-1185">Reference proteome</keyword>
<evidence type="ECO:0000256" key="4">
    <source>
        <dbReference type="ARBA" id="ARBA00022884"/>
    </source>
</evidence>
<dbReference type="GO" id="GO:0032259">
    <property type="term" value="P:methylation"/>
    <property type="evidence" value="ECO:0007669"/>
    <property type="project" value="UniProtKB-KW"/>
</dbReference>
<comment type="caution">
    <text evidence="5">The sequence shown here is derived from an EMBL/GenBank/DDBJ whole genome shotgun (WGS) entry which is preliminary data.</text>
</comment>
<dbReference type="Gene3D" id="3.40.50.150">
    <property type="entry name" value="Vaccinia Virus protein VP39"/>
    <property type="match status" value="1"/>
</dbReference>
<evidence type="ECO:0000256" key="1">
    <source>
        <dbReference type="ARBA" id="ARBA00022603"/>
    </source>
</evidence>
<dbReference type="SUPFAM" id="SSF53335">
    <property type="entry name" value="S-adenosyl-L-methionine-dependent methyltransferases"/>
    <property type="match status" value="1"/>
</dbReference>
<reference evidence="5 6" key="1">
    <citation type="submission" date="2022-08" db="EMBL/GenBank/DDBJ databases">
        <title>Lysinibacillus sequencing.</title>
        <authorList>
            <person name="Dunlap C."/>
        </authorList>
    </citation>
    <scope>NUCLEOTIDE SEQUENCE [LARGE SCALE GENOMIC DNA]</scope>
    <source>
        <strain evidence="5 6">PB211</strain>
    </source>
</reference>
<dbReference type="PANTHER" id="PTHR11727:SF14">
    <property type="entry name" value="BLL8166 PROTEIN"/>
    <property type="match status" value="1"/>
</dbReference>
<dbReference type="Proteomes" id="UP001525021">
    <property type="component" value="Unassembled WGS sequence"/>
</dbReference>
<name>A0ABT2DMN7_9BACI</name>
<gene>
    <name evidence="5" type="ORF">NXZ79_08980</name>
</gene>
<keyword evidence="3" id="KW-0949">S-adenosyl-L-methionine</keyword>
<dbReference type="InterPro" id="IPR001737">
    <property type="entry name" value="KsgA/Erm"/>
</dbReference>
<dbReference type="RefSeq" id="WP_012294539.1">
    <property type="nucleotide sequence ID" value="NZ_JANTOO010000010.1"/>
</dbReference>
<dbReference type="InterPro" id="IPR029063">
    <property type="entry name" value="SAM-dependent_MTases_sf"/>
</dbReference>
<dbReference type="Pfam" id="PF00398">
    <property type="entry name" value="RrnaAD"/>
    <property type="match status" value="1"/>
</dbReference>
<evidence type="ECO:0000313" key="6">
    <source>
        <dbReference type="Proteomes" id="UP001525021"/>
    </source>
</evidence>
<keyword evidence="1 5" id="KW-0489">Methyltransferase</keyword>
<keyword evidence="4" id="KW-0694">RNA-binding</keyword>
<dbReference type="PANTHER" id="PTHR11727">
    <property type="entry name" value="DIMETHYLADENOSINE TRANSFERASE"/>
    <property type="match status" value="1"/>
</dbReference>
<accession>A0ABT2DMN7</accession>
<evidence type="ECO:0000256" key="3">
    <source>
        <dbReference type="ARBA" id="ARBA00022691"/>
    </source>
</evidence>
<protein>
    <submittedName>
        <fullName evidence="5">Methyltransferase</fullName>
    </submittedName>
</protein>
<evidence type="ECO:0000313" key="5">
    <source>
        <dbReference type="EMBL" id="MCS1396170.1"/>
    </source>
</evidence>